<comment type="similarity">
    <text evidence="2 4">Belongs to the peptidase M16 family.</text>
</comment>
<organism evidence="7 8">
    <name type="scientific">Labrys miyagiensis</name>
    <dbReference type="NCBI Taxonomy" id="346912"/>
    <lineage>
        <taxon>Bacteria</taxon>
        <taxon>Pseudomonadati</taxon>
        <taxon>Pseudomonadota</taxon>
        <taxon>Alphaproteobacteria</taxon>
        <taxon>Hyphomicrobiales</taxon>
        <taxon>Xanthobacteraceae</taxon>
        <taxon>Labrys</taxon>
    </lineage>
</organism>
<dbReference type="InterPro" id="IPR011249">
    <property type="entry name" value="Metalloenz_LuxS/M16"/>
</dbReference>
<dbReference type="Pfam" id="PF00675">
    <property type="entry name" value="Peptidase_M16"/>
    <property type="match status" value="1"/>
</dbReference>
<dbReference type="Proteomes" id="UP001156882">
    <property type="component" value="Unassembled WGS sequence"/>
</dbReference>
<reference evidence="8" key="1">
    <citation type="journal article" date="2019" name="Int. J. Syst. Evol. Microbiol.">
        <title>The Global Catalogue of Microorganisms (GCM) 10K type strain sequencing project: providing services to taxonomists for standard genome sequencing and annotation.</title>
        <authorList>
            <consortium name="The Broad Institute Genomics Platform"/>
            <consortium name="The Broad Institute Genome Sequencing Center for Infectious Disease"/>
            <person name="Wu L."/>
            <person name="Ma J."/>
        </authorList>
    </citation>
    <scope>NUCLEOTIDE SEQUENCE [LARGE SCALE GENOMIC DNA]</scope>
    <source>
        <strain evidence="8">NBRC 101365</strain>
    </source>
</reference>
<dbReference type="InterPro" id="IPR001431">
    <property type="entry name" value="Pept_M16_Zn_BS"/>
</dbReference>
<evidence type="ECO:0000259" key="6">
    <source>
        <dbReference type="Pfam" id="PF05193"/>
    </source>
</evidence>
<dbReference type="Gene3D" id="3.30.830.10">
    <property type="entry name" value="Metalloenzyme, LuxS/M16 peptidase-like"/>
    <property type="match status" value="2"/>
</dbReference>
<evidence type="ECO:0000256" key="1">
    <source>
        <dbReference type="ARBA" id="ARBA00001947"/>
    </source>
</evidence>
<keyword evidence="3" id="KW-0645">Protease</keyword>
<dbReference type="InterPro" id="IPR011765">
    <property type="entry name" value="Pept_M16_N"/>
</dbReference>
<sequence>MSVKVTTLPSGLTVVTDAMAHLETASLGVFAGAGARSEGEKEHGLAHLLEHMAFKGTKSRDAKRIAEEIESAGGELNAATSGEQTAYYARVLKEDVGLGFDILADILTQSVFDKDELAREKNVILQEISAAEDTPDDLVFDMFNQAAFPGQAIGRPILGTPETVMSFDRGAIQDYLDTHYRAGRMVVAAAGAVDHDRVVEDSARLFAGLPQGTGPAPTPATYRGGEHVEETDHEQANVLIGFAGRSYRDELSPALGVFTNILGGGMSSRLFQEVREKRGLCYSVYAFQWGYSDTGVFGISAGAGPEELPELVPVILDTVAETTRAPGEAEIARAKAQMKAGLLMALESSSMRAEQMARHMLIWGRPLPPAELIAKIEAVTADDVRKAGEALLASTPTLAALGPVAKLPRLDKIRTRLAA</sequence>
<dbReference type="RefSeq" id="WP_284315455.1">
    <property type="nucleotide sequence ID" value="NZ_BSPC01000063.1"/>
</dbReference>
<proteinExistence type="inferred from homology"/>
<dbReference type="PANTHER" id="PTHR11851">
    <property type="entry name" value="METALLOPROTEASE"/>
    <property type="match status" value="1"/>
</dbReference>
<dbReference type="PROSITE" id="PS00143">
    <property type="entry name" value="INSULINASE"/>
    <property type="match status" value="1"/>
</dbReference>
<accession>A0ABQ6CUU7</accession>
<evidence type="ECO:0000313" key="8">
    <source>
        <dbReference type="Proteomes" id="UP001156882"/>
    </source>
</evidence>
<evidence type="ECO:0000259" key="5">
    <source>
        <dbReference type="Pfam" id="PF00675"/>
    </source>
</evidence>
<dbReference type="SUPFAM" id="SSF63411">
    <property type="entry name" value="LuxS/MPP-like metallohydrolase"/>
    <property type="match status" value="2"/>
</dbReference>
<evidence type="ECO:0000313" key="7">
    <source>
        <dbReference type="EMBL" id="GLS22499.1"/>
    </source>
</evidence>
<dbReference type="EMBL" id="BSPC01000063">
    <property type="protein sequence ID" value="GLS22499.1"/>
    <property type="molecule type" value="Genomic_DNA"/>
</dbReference>
<dbReference type="Pfam" id="PF05193">
    <property type="entry name" value="Peptidase_M16_C"/>
    <property type="match status" value="1"/>
</dbReference>
<dbReference type="InterPro" id="IPR050361">
    <property type="entry name" value="MPP/UQCRC_Complex"/>
</dbReference>
<keyword evidence="3" id="KW-0378">Hydrolase</keyword>
<feature type="domain" description="Peptidase M16 N-terminal" evidence="5">
    <location>
        <begin position="14"/>
        <end position="160"/>
    </location>
</feature>
<name>A0ABQ6CUU7_9HYPH</name>
<keyword evidence="3" id="KW-0482">Metalloprotease</keyword>
<evidence type="ECO:0000256" key="4">
    <source>
        <dbReference type="RuleBase" id="RU004447"/>
    </source>
</evidence>
<gene>
    <name evidence="7" type="ORF">GCM10007874_55170</name>
</gene>
<comment type="caution">
    <text evidence="7">The sequence shown here is derived from an EMBL/GenBank/DDBJ whole genome shotgun (WGS) entry which is preliminary data.</text>
</comment>
<protein>
    <submittedName>
        <fullName evidence="7">Peptidase M16</fullName>
    </submittedName>
</protein>
<keyword evidence="8" id="KW-1185">Reference proteome</keyword>
<comment type="cofactor">
    <cofactor evidence="1">
        <name>Zn(2+)</name>
        <dbReference type="ChEBI" id="CHEBI:29105"/>
    </cofactor>
</comment>
<feature type="domain" description="Peptidase M16 C-terminal" evidence="6">
    <location>
        <begin position="167"/>
        <end position="338"/>
    </location>
</feature>
<dbReference type="InterPro" id="IPR007863">
    <property type="entry name" value="Peptidase_M16_C"/>
</dbReference>
<evidence type="ECO:0000256" key="3">
    <source>
        <dbReference type="ARBA" id="ARBA00023049"/>
    </source>
</evidence>
<dbReference type="PANTHER" id="PTHR11851:SF49">
    <property type="entry name" value="MITOCHONDRIAL-PROCESSING PEPTIDASE SUBUNIT ALPHA"/>
    <property type="match status" value="1"/>
</dbReference>
<evidence type="ECO:0000256" key="2">
    <source>
        <dbReference type="ARBA" id="ARBA00007261"/>
    </source>
</evidence>